<dbReference type="GO" id="GO:0043161">
    <property type="term" value="P:proteasome-mediated ubiquitin-dependent protein catabolic process"/>
    <property type="evidence" value="ECO:0007669"/>
    <property type="project" value="TreeGrafter"/>
</dbReference>
<feature type="region of interest" description="Disordered" evidence="1">
    <location>
        <begin position="1"/>
        <end position="39"/>
    </location>
</feature>
<sequence>MANDDPKEPQTAVVNPEVDQQDTSVNGDDGDAERDGGKDVPVFTPAGARVEVHPLVLLSLVDHYARVNAKVSQKRRVAGLLLGRHLSHPGGIQVLDINNSFAVPFDEDPQNPDVWFLDTNYAEEMFLMFRRVHPKVRIVGWYSAGPSCAVQPNDMLLHLLIADRFSLNPVYCIVNTDPNNKGVPVLAYTTVHGRDGARSLEFRNIPTHLGAEEAEEIGIEHLLRDLTDSTITTLSAQVQERELSLGHLGRVLQSIEEYLNDVAEGTMPISEDVLSVLQEVISLQPHIYHLKTSTDMVRHANDQAIAMFIAAIGRCVCTLYDVIANRRRIAREIQEVRARRERSLKEKLGNEQHKAKEAATEESRKEGAAKNKNNGELQKGSN</sequence>
<reference evidence="3 4" key="1">
    <citation type="submission" date="2018-09" db="EMBL/GenBank/DDBJ databases">
        <title>whole genome sequence of T. equiperdum IVM-t1 strain.</title>
        <authorList>
            <person name="Suganuma K."/>
        </authorList>
    </citation>
    <scope>NUCLEOTIDE SEQUENCE [LARGE SCALE GENOMIC DNA]</scope>
    <source>
        <strain evidence="3 4">IVM-t1</strain>
    </source>
</reference>
<dbReference type="GO" id="GO:0008237">
    <property type="term" value="F:metallopeptidase activity"/>
    <property type="evidence" value="ECO:0007669"/>
    <property type="project" value="InterPro"/>
</dbReference>
<comment type="caution">
    <text evidence="3">The sequence shown here is derived from an EMBL/GenBank/DDBJ whole genome shotgun (WGS) entry which is preliminary data.</text>
</comment>
<dbReference type="EMBL" id="QSBY01000010">
    <property type="protein sequence ID" value="RHW68794.1"/>
    <property type="molecule type" value="Genomic_DNA"/>
</dbReference>
<dbReference type="InterPro" id="IPR000555">
    <property type="entry name" value="JAMM/MPN+_dom"/>
</dbReference>
<proteinExistence type="predicted"/>
<dbReference type="Pfam" id="PF13012">
    <property type="entry name" value="MitMem_reg"/>
    <property type="match status" value="1"/>
</dbReference>
<evidence type="ECO:0000256" key="1">
    <source>
        <dbReference type="SAM" id="MobiDB-lite"/>
    </source>
</evidence>
<accession>A0A3L6KWP9</accession>
<feature type="region of interest" description="Disordered" evidence="1">
    <location>
        <begin position="342"/>
        <end position="382"/>
    </location>
</feature>
<name>A0A3L6KWP9_9TRYP</name>
<dbReference type="Gene3D" id="3.40.140.10">
    <property type="entry name" value="Cytidine Deaminase, domain 2"/>
    <property type="match status" value="1"/>
</dbReference>
<protein>
    <submittedName>
        <fullName evidence="3">19S proteasome non-atpase subunit 8</fullName>
    </submittedName>
</protein>
<organism evidence="3 4">
    <name type="scientific">Trypanosoma brucei equiperdum</name>
    <dbReference type="NCBI Taxonomy" id="630700"/>
    <lineage>
        <taxon>Eukaryota</taxon>
        <taxon>Discoba</taxon>
        <taxon>Euglenozoa</taxon>
        <taxon>Kinetoplastea</taxon>
        <taxon>Metakinetoplastina</taxon>
        <taxon>Trypanosomatida</taxon>
        <taxon>Trypanosomatidae</taxon>
        <taxon>Trypanosoma</taxon>
    </lineage>
</organism>
<dbReference type="AlphaFoldDB" id="A0A3L6KWP9"/>
<dbReference type="InterPro" id="IPR024969">
    <property type="entry name" value="EIF3F/CSN6-like_C"/>
</dbReference>
<dbReference type="Proteomes" id="UP000266743">
    <property type="component" value="Chromosome 10"/>
</dbReference>
<dbReference type="PANTHER" id="PTHR10540">
    <property type="entry name" value="EUKARYOTIC TRANSLATION INITIATION FACTOR 3 SUBUNIT F-RELATED"/>
    <property type="match status" value="1"/>
</dbReference>
<evidence type="ECO:0000259" key="2">
    <source>
        <dbReference type="PROSITE" id="PS50249"/>
    </source>
</evidence>
<evidence type="ECO:0000313" key="3">
    <source>
        <dbReference type="EMBL" id="RHW68794.1"/>
    </source>
</evidence>
<dbReference type="PANTHER" id="PTHR10540:SF7">
    <property type="entry name" value="26S PROTEASOME NON-ATPASE REGULATORY SUBUNIT 7"/>
    <property type="match status" value="1"/>
</dbReference>
<keyword evidence="3" id="KW-0647">Proteasome</keyword>
<evidence type="ECO:0000313" key="4">
    <source>
        <dbReference type="Proteomes" id="UP000266743"/>
    </source>
</evidence>
<feature type="compositionally biased region" description="Basic and acidic residues" evidence="1">
    <location>
        <begin position="342"/>
        <end position="369"/>
    </location>
</feature>
<dbReference type="GO" id="GO:0000502">
    <property type="term" value="C:proteasome complex"/>
    <property type="evidence" value="ECO:0007669"/>
    <property type="project" value="UniProtKB-KW"/>
</dbReference>
<dbReference type="Pfam" id="PF01398">
    <property type="entry name" value="JAB"/>
    <property type="match status" value="1"/>
</dbReference>
<feature type="compositionally biased region" description="Polar residues" evidence="1">
    <location>
        <begin position="371"/>
        <end position="382"/>
    </location>
</feature>
<dbReference type="SMART" id="SM00232">
    <property type="entry name" value="JAB_MPN"/>
    <property type="match status" value="1"/>
</dbReference>
<dbReference type="InterPro" id="IPR037518">
    <property type="entry name" value="MPN"/>
</dbReference>
<gene>
    <name evidence="3" type="primary">Rpn8</name>
    <name evidence="3" type="ORF">DPX39_100152500</name>
</gene>
<dbReference type="PROSITE" id="PS50249">
    <property type="entry name" value="MPN"/>
    <property type="match status" value="1"/>
</dbReference>
<feature type="domain" description="MPN" evidence="2">
    <location>
        <begin position="50"/>
        <end position="206"/>
    </location>
</feature>